<evidence type="ECO:0000313" key="6">
    <source>
        <dbReference type="Proteomes" id="UP000315648"/>
    </source>
</evidence>
<dbReference type="InterPro" id="IPR000843">
    <property type="entry name" value="HTH_LacI"/>
</dbReference>
<comment type="caution">
    <text evidence="5">The sequence shown here is derived from an EMBL/GenBank/DDBJ whole genome shotgun (WGS) entry which is preliminary data.</text>
</comment>
<dbReference type="PROSITE" id="PS50932">
    <property type="entry name" value="HTH_LACI_2"/>
    <property type="match status" value="1"/>
</dbReference>
<dbReference type="EMBL" id="VMBG01000002">
    <property type="protein sequence ID" value="TSJ76926.1"/>
    <property type="molecule type" value="Genomic_DNA"/>
</dbReference>
<dbReference type="InterPro" id="IPR010982">
    <property type="entry name" value="Lambda_DNA-bd_dom_sf"/>
</dbReference>
<keyword evidence="2" id="KW-0238">DNA-binding</keyword>
<dbReference type="Proteomes" id="UP000315648">
    <property type="component" value="Unassembled WGS sequence"/>
</dbReference>
<name>A0A556QJV6_9BACT</name>
<evidence type="ECO:0000259" key="4">
    <source>
        <dbReference type="PROSITE" id="PS50932"/>
    </source>
</evidence>
<dbReference type="Gene3D" id="1.10.260.40">
    <property type="entry name" value="lambda repressor-like DNA-binding domains"/>
    <property type="match status" value="1"/>
</dbReference>
<protein>
    <submittedName>
        <fullName evidence="5">LacI family transcriptional regulator</fullName>
    </submittedName>
</protein>
<keyword evidence="3" id="KW-0804">Transcription</keyword>
<reference evidence="5 6" key="1">
    <citation type="submission" date="2019-07" db="EMBL/GenBank/DDBJ databases">
        <title>Description of 53C-WASEF.</title>
        <authorList>
            <person name="Pitt A."/>
            <person name="Hahn M.W."/>
        </authorList>
    </citation>
    <scope>NUCLEOTIDE SEQUENCE [LARGE SCALE GENOMIC DNA]</scope>
    <source>
        <strain evidence="5 6">53C-WASEF</strain>
    </source>
</reference>
<dbReference type="OrthoDB" id="198888at2"/>
<gene>
    <name evidence="5" type="ORF">FPL22_12475</name>
</gene>
<accession>A0A556QJV6</accession>
<dbReference type="AlphaFoldDB" id="A0A556QJV6"/>
<evidence type="ECO:0000256" key="2">
    <source>
        <dbReference type="ARBA" id="ARBA00023125"/>
    </source>
</evidence>
<dbReference type="PANTHER" id="PTHR30146:SF109">
    <property type="entry name" value="HTH-TYPE TRANSCRIPTIONAL REGULATOR GALS"/>
    <property type="match status" value="1"/>
</dbReference>
<dbReference type="SUPFAM" id="SSF47413">
    <property type="entry name" value="lambda repressor-like DNA-binding domains"/>
    <property type="match status" value="1"/>
</dbReference>
<evidence type="ECO:0000313" key="5">
    <source>
        <dbReference type="EMBL" id="TSJ76926.1"/>
    </source>
</evidence>
<feature type="domain" description="HTH lacI-type" evidence="4">
    <location>
        <begin position="4"/>
        <end position="60"/>
    </location>
</feature>
<evidence type="ECO:0000256" key="3">
    <source>
        <dbReference type="ARBA" id="ARBA00023163"/>
    </source>
</evidence>
<dbReference type="GO" id="GO:0000976">
    <property type="term" value="F:transcription cis-regulatory region binding"/>
    <property type="evidence" value="ECO:0007669"/>
    <property type="project" value="TreeGrafter"/>
</dbReference>
<sequence length="334" mass="37475">MPRPTMRQLARELGISAATVSLALRSDSRITPETTARVKSLAASRGYHADPVVAEGMSRARRHDFYRETIGWFLDVSPQAQPWLGDLFSSAGERGRMLGYQIEFFTVDFEDKAALRRTARMCRARGIRGLLLGPLEHALVDPVLPWGDFSWVTIGQSLVSPALHRVGRDYDKDISFALSRLRAQGWCRPGFVDDNTMHHLMGLPLLRAALVHYHRAEDKMSDAYYTAKLDRPADFARWLKRNRPDSLVLGKSFEERAVELHRLVAHLPQVELSPPDGTVCTQARFVRDYASMGHSAMTLLHRLLADGEKGIPRNEQTIVVSSAWQEPGPAELPG</sequence>
<keyword evidence="1" id="KW-0805">Transcription regulation</keyword>
<dbReference type="CDD" id="cd01392">
    <property type="entry name" value="HTH_LacI"/>
    <property type="match status" value="1"/>
</dbReference>
<dbReference type="GO" id="GO:0003700">
    <property type="term" value="F:DNA-binding transcription factor activity"/>
    <property type="evidence" value="ECO:0007669"/>
    <property type="project" value="TreeGrafter"/>
</dbReference>
<dbReference type="Pfam" id="PF00356">
    <property type="entry name" value="LacI"/>
    <property type="match status" value="1"/>
</dbReference>
<dbReference type="PANTHER" id="PTHR30146">
    <property type="entry name" value="LACI-RELATED TRANSCRIPTIONAL REPRESSOR"/>
    <property type="match status" value="1"/>
</dbReference>
<dbReference type="SMART" id="SM00354">
    <property type="entry name" value="HTH_LACI"/>
    <property type="match status" value="1"/>
</dbReference>
<keyword evidence="6" id="KW-1185">Reference proteome</keyword>
<proteinExistence type="predicted"/>
<evidence type="ECO:0000256" key="1">
    <source>
        <dbReference type="ARBA" id="ARBA00023015"/>
    </source>
</evidence>
<organism evidence="5 6">
    <name type="scientific">Rariglobus hedericola</name>
    <dbReference type="NCBI Taxonomy" id="2597822"/>
    <lineage>
        <taxon>Bacteria</taxon>
        <taxon>Pseudomonadati</taxon>
        <taxon>Verrucomicrobiota</taxon>
        <taxon>Opitutia</taxon>
        <taxon>Opitutales</taxon>
        <taxon>Opitutaceae</taxon>
        <taxon>Rariglobus</taxon>
    </lineage>
</organism>